<feature type="compositionally biased region" description="Pro residues" evidence="1">
    <location>
        <begin position="598"/>
        <end position="624"/>
    </location>
</feature>
<feature type="region of interest" description="Disordered" evidence="1">
    <location>
        <begin position="432"/>
        <end position="710"/>
    </location>
</feature>
<dbReference type="RefSeq" id="WP_176738981.1">
    <property type="nucleotide sequence ID" value="NZ_FMCU01000007.1"/>
</dbReference>
<reference evidence="4" key="1">
    <citation type="submission" date="2016-06" db="EMBL/GenBank/DDBJ databases">
        <authorList>
            <person name="Varghese N."/>
            <person name="Submissions Spin"/>
        </authorList>
    </citation>
    <scope>NUCLEOTIDE SEQUENCE [LARGE SCALE GENOMIC DNA]</scope>
    <source>
        <strain evidence="4">DSM 44100</strain>
    </source>
</reference>
<feature type="compositionally biased region" description="Low complexity" evidence="1">
    <location>
        <begin position="559"/>
        <end position="568"/>
    </location>
</feature>
<feature type="compositionally biased region" description="Low complexity" evidence="1">
    <location>
        <begin position="439"/>
        <end position="458"/>
    </location>
</feature>
<feature type="compositionally biased region" description="Pro residues" evidence="1">
    <location>
        <begin position="504"/>
        <end position="540"/>
    </location>
</feature>
<protein>
    <submittedName>
        <fullName evidence="3">O-antigen ligase like membrane protein</fullName>
    </submittedName>
</protein>
<feature type="compositionally biased region" description="Low complexity" evidence="1">
    <location>
        <begin position="625"/>
        <end position="645"/>
    </location>
</feature>
<dbReference type="EMBL" id="FMCU01000007">
    <property type="protein sequence ID" value="SCF22200.1"/>
    <property type="molecule type" value="Genomic_DNA"/>
</dbReference>
<dbReference type="STRING" id="121616.GA0070216_1074"/>
<dbReference type="Proteomes" id="UP000198797">
    <property type="component" value="Unassembled WGS sequence"/>
</dbReference>
<feature type="transmembrane region" description="Helical" evidence="2">
    <location>
        <begin position="268"/>
        <end position="287"/>
    </location>
</feature>
<accession>A0A1C4YNE8</accession>
<feature type="transmembrane region" description="Helical" evidence="2">
    <location>
        <begin position="343"/>
        <end position="365"/>
    </location>
</feature>
<evidence type="ECO:0000256" key="2">
    <source>
        <dbReference type="SAM" id="Phobius"/>
    </source>
</evidence>
<feature type="compositionally biased region" description="Pro residues" evidence="1">
    <location>
        <begin position="549"/>
        <end position="558"/>
    </location>
</feature>
<evidence type="ECO:0000313" key="4">
    <source>
        <dbReference type="Proteomes" id="UP000198797"/>
    </source>
</evidence>
<feature type="compositionally biased region" description="Low complexity" evidence="1">
    <location>
        <begin position="577"/>
        <end position="597"/>
    </location>
</feature>
<feature type="compositionally biased region" description="Low complexity" evidence="1">
    <location>
        <begin position="480"/>
        <end position="503"/>
    </location>
</feature>
<name>A0A1C4YNE8_9ACTN</name>
<evidence type="ECO:0000313" key="3">
    <source>
        <dbReference type="EMBL" id="SCF22200.1"/>
    </source>
</evidence>
<keyword evidence="2" id="KW-1133">Transmembrane helix</keyword>
<feature type="compositionally biased region" description="Polar residues" evidence="1">
    <location>
        <begin position="460"/>
        <end position="472"/>
    </location>
</feature>
<feature type="compositionally biased region" description="Basic and acidic residues" evidence="1">
    <location>
        <begin position="695"/>
        <end position="710"/>
    </location>
</feature>
<keyword evidence="2" id="KW-0812">Transmembrane</keyword>
<keyword evidence="3" id="KW-0436">Ligase</keyword>
<feature type="compositionally biased region" description="Low complexity" evidence="1">
    <location>
        <begin position="656"/>
        <end position="666"/>
    </location>
</feature>
<feature type="compositionally biased region" description="Pro residues" evidence="1">
    <location>
        <begin position="646"/>
        <end position="655"/>
    </location>
</feature>
<keyword evidence="4" id="KW-1185">Reference proteome</keyword>
<feature type="transmembrane region" description="Helical" evidence="2">
    <location>
        <begin position="377"/>
        <end position="398"/>
    </location>
</feature>
<keyword evidence="2" id="KW-0472">Membrane</keyword>
<feature type="transmembrane region" description="Helical" evidence="2">
    <location>
        <begin position="32"/>
        <end position="53"/>
    </location>
</feature>
<feature type="transmembrane region" description="Helical" evidence="2">
    <location>
        <begin position="404"/>
        <end position="420"/>
    </location>
</feature>
<feature type="transmembrane region" description="Helical" evidence="2">
    <location>
        <begin position="125"/>
        <end position="146"/>
    </location>
</feature>
<feature type="transmembrane region" description="Helical" evidence="2">
    <location>
        <begin position="93"/>
        <end position="113"/>
    </location>
</feature>
<dbReference type="AlphaFoldDB" id="A0A1C4YNE8"/>
<sequence>MSDRRRRVGTTPSGLPPLPTWPLLAMFGLMPLWWALGGFYLGWSAFGLVLLGLMVTRGRVALPAGTACWLVLLALVLLSFTRLDRATAYLTSGLRLGFMVTALIVCVYVYNLVRDGVPWAQVLRPLGWYWLGVVALGWLAVLAPRFQLTTPVELVLPGSMSGERFIQALTHVRANEFNPVSRAPIYRTAAPYPYTNNWGTAYALLVPCVLAYLTSVRTGKFRVALLVSLPLSMVPAFMTLNRGMFLGLGVGLTYLGLRALVRGNAKLIASIGGLVLLVWVVSLVVPVQELIDNRVSSTDTNVDRMDLYVRTLQAVERSPLLGYGAPNSVDTTLAEEPLGTQGMIWQVLYSHGIPALVAFLAWLVLIARRLAGAVSPAGQWLSTIPVIALVVIPVYAYIDPNMSVIFFAVGAGLAAVSGPVNRPVTLAPGVVTEPREPRATPVGVGPPAAATGTASVPTRASATVPTLPTSATGIVPAPAPRSRATASVPTAPTAPTGASATAAPPAPPVSPGAIPPSAPIPSRPSAPVPTPAPAPTPTPTSAPASTPAPAWPPVPAPTPTSARASGPAPTWPPVPAPASDAVPTPASASAPASTPAPTWLPVPAQAPTPAATPTPGPAPHPAPASPRAAAEPPASTPAGSPASTPARPPVPPPAPASGASPASVGGPRPGGGVDAPTVVQPARPGGATPPARPTTRTEDQTGTEDGRERT</sequence>
<organism evidence="3 4">
    <name type="scientific">Micromonospora matsumotoense</name>
    <dbReference type="NCBI Taxonomy" id="121616"/>
    <lineage>
        <taxon>Bacteria</taxon>
        <taxon>Bacillati</taxon>
        <taxon>Actinomycetota</taxon>
        <taxon>Actinomycetes</taxon>
        <taxon>Micromonosporales</taxon>
        <taxon>Micromonosporaceae</taxon>
        <taxon>Micromonospora</taxon>
    </lineage>
</organism>
<gene>
    <name evidence="3" type="ORF">GA0070216_1074</name>
</gene>
<feature type="transmembrane region" description="Helical" evidence="2">
    <location>
        <begin position="221"/>
        <end position="238"/>
    </location>
</feature>
<feature type="transmembrane region" description="Helical" evidence="2">
    <location>
        <begin position="60"/>
        <end position="81"/>
    </location>
</feature>
<proteinExistence type="predicted"/>
<feature type="transmembrane region" description="Helical" evidence="2">
    <location>
        <begin position="197"/>
        <end position="214"/>
    </location>
</feature>
<evidence type="ECO:0000256" key="1">
    <source>
        <dbReference type="SAM" id="MobiDB-lite"/>
    </source>
</evidence>
<dbReference type="GO" id="GO:0016874">
    <property type="term" value="F:ligase activity"/>
    <property type="evidence" value="ECO:0007669"/>
    <property type="project" value="UniProtKB-KW"/>
</dbReference>